<protein>
    <submittedName>
        <fullName evidence="2">DUF5009 domain-containing protein</fullName>
    </submittedName>
</protein>
<proteinExistence type="predicted"/>
<dbReference type="RefSeq" id="WP_255036922.1">
    <property type="nucleotide sequence ID" value="NZ_RJUF01000021.1"/>
</dbReference>
<evidence type="ECO:0000256" key="1">
    <source>
        <dbReference type="SAM" id="Phobius"/>
    </source>
</evidence>
<evidence type="ECO:0000313" key="2">
    <source>
        <dbReference type="EMBL" id="MCP9763135.1"/>
    </source>
</evidence>
<feature type="transmembrane region" description="Helical" evidence="1">
    <location>
        <begin position="133"/>
        <end position="153"/>
    </location>
</feature>
<feature type="transmembrane region" description="Helical" evidence="1">
    <location>
        <begin position="306"/>
        <end position="325"/>
    </location>
</feature>
<name>A0AAE3KWM3_9BACT</name>
<feature type="transmembrane region" description="Helical" evidence="1">
    <location>
        <begin position="337"/>
        <end position="358"/>
    </location>
</feature>
<feature type="transmembrane region" description="Helical" evidence="1">
    <location>
        <begin position="392"/>
        <end position="410"/>
    </location>
</feature>
<feature type="transmembrane region" description="Helical" evidence="1">
    <location>
        <begin position="165"/>
        <end position="182"/>
    </location>
</feature>
<dbReference type="PANTHER" id="PTHR31061:SF24">
    <property type="entry name" value="LD22376P"/>
    <property type="match status" value="1"/>
</dbReference>
<dbReference type="EMBL" id="RJUF01000021">
    <property type="protein sequence ID" value="MCP9763135.1"/>
    <property type="molecule type" value="Genomic_DNA"/>
</dbReference>
<sequence length="419" mass="46486">MEKQRVTSIDIFRGLTMMLMTIVNNPGDWGNVYAPLLHAEWHGATPTDMVFPFFVFIMGTAMPFSTNENSGIDGSNFLKILTRSLRIFNLGLFLNFFSKIKIGYLEGTPLVLIKLIISILVAYVLLGNFKPKVKLYSAIGLFLLMIGLCFSGIETYASVRIPGVLQRIGIVYFFAALIFLGLDFRKQILASVILLLGYWAAMALIPIPGQTTGNYEIGTNLAAWLDNYLLPGHLWATSKTWDPEGILSTFPAIVTALLGIWTGKLLQNKGTTSFKWLIGLGVVLIVAGKVWGFIFPINKALWTSSYVLFAGGCAMVVLAAVEVIFKSGKPKGLVKFLIMWGVNPMIVFYGSGIIPRALNAIKIPSGEESLALLEYFYEKALVSIFNNPMNSSLAYAISYLVFWSVILYFLDRRKLVFKV</sequence>
<feature type="transmembrane region" description="Helical" evidence="1">
    <location>
        <begin position="274"/>
        <end position="294"/>
    </location>
</feature>
<reference evidence="2 3" key="1">
    <citation type="submission" date="2018-11" db="EMBL/GenBank/DDBJ databases">
        <title>Novel bacteria species description.</title>
        <authorList>
            <person name="Han J.-H."/>
        </authorList>
    </citation>
    <scope>NUCLEOTIDE SEQUENCE [LARGE SCALE GENOMIC DNA]</scope>
    <source>
        <strain evidence="2 3">KCTC23259</strain>
    </source>
</reference>
<keyword evidence="1" id="KW-1133">Transmembrane helix</keyword>
<organism evidence="2 3">
    <name type="scientific">Lacihabitans soyangensis</name>
    <dbReference type="NCBI Taxonomy" id="869394"/>
    <lineage>
        <taxon>Bacteria</taxon>
        <taxon>Pseudomonadati</taxon>
        <taxon>Bacteroidota</taxon>
        <taxon>Cytophagia</taxon>
        <taxon>Cytophagales</taxon>
        <taxon>Leadbetterellaceae</taxon>
        <taxon>Lacihabitans</taxon>
    </lineage>
</organism>
<comment type="caution">
    <text evidence="2">The sequence shown here is derived from an EMBL/GenBank/DDBJ whole genome shotgun (WGS) entry which is preliminary data.</text>
</comment>
<evidence type="ECO:0000313" key="3">
    <source>
        <dbReference type="Proteomes" id="UP001204144"/>
    </source>
</evidence>
<gene>
    <name evidence="2" type="ORF">EGI31_09220</name>
</gene>
<feature type="transmembrane region" description="Helical" evidence="1">
    <location>
        <begin position="245"/>
        <end position="262"/>
    </location>
</feature>
<accession>A0AAE3KWM3</accession>
<keyword evidence="3" id="KW-1185">Reference proteome</keyword>
<feature type="transmembrane region" description="Helical" evidence="1">
    <location>
        <begin position="110"/>
        <end position="126"/>
    </location>
</feature>
<feature type="transmembrane region" description="Helical" evidence="1">
    <location>
        <begin position="189"/>
        <end position="207"/>
    </location>
</feature>
<dbReference type="Proteomes" id="UP001204144">
    <property type="component" value="Unassembled WGS sequence"/>
</dbReference>
<feature type="transmembrane region" description="Helical" evidence="1">
    <location>
        <begin position="49"/>
        <end position="66"/>
    </location>
</feature>
<dbReference type="AlphaFoldDB" id="A0AAE3KWM3"/>
<keyword evidence="1" id="KW-0472">Membrane</keyword>
<dbReference type="PANTHER" id="PTHR31061">
    <property type="entry name" value="LD22376P"/>
    <property type="match status" value="1"/>
</dbReference>
<keyword evidence="1" id="KW-0812">Transmembrane</keyword>